<dbReference type="SUPFAM" id="SSF53756">
    <property type="entry name" value="UDP-Glycosyltransferase/glycogen phosphorylase"/>
    <property type="match status" value="1"/>
</dbReference>
<dbReference type="CDD" id="cd03801">
    <property type="entry name" value="GT4_PimA-like"/>
    <property type="match status" value="1"/>
</dbReference>
<dbReference type="PANTHER" id="PTHR12526">
    <property type="entry name" value="GLYCOSYLTRANSFERASE"/>
    <property type="match status" value="1"/>
</dbReference>
<proteinExistence type="predicted"/>
<gene>
    <name evidence="5" type="ORF">SR41_08365</name>
</gene>
<sequence>MTEAAMPIRTFQIGLEWFPEHGGGLDRYYHDLVTLGHGDTLAIAGSVAGDGGAERETQGRVTSFASAGASLSQRLVRARRTIRRGIAAQHSDVVASHFALHALPLLDRIDRPFVVHFHGPWAAEASTQRGSRRIANAAQRWMERRVYRRADQVIVLSDAFARLVHRDYGVDADRIVVVPGSIRIDRFDQVGISRDDAREALGWPTDRRILLSVRRLVRRMGLERLIDAMVPVVRRHPDLLLLIAGKGPEETALHERIAARGLADHVRLLGFVPDDALPLAYRAAECSIVPTIDLEGFGLIAAESLAAGTPAIVTPVGGLPEVVAPLSPSLVLSGADVEQIGAGVLAWADGNLAMPDDAACREYARTMFSWEAGITRLADAYRGALA</sequence>
<dbReference type="Pfam" id="PF00534">
    <property type="entry name" value="Glycos_transf_1"/>
    <property type="match status" value="1"/>
</dbReference>
<accession>A0A0D1KV23</accession>
<protein>
    <recommendedName>
        <fullName evidence="7">Glycosyl transferase family 1</fullName>
    </recommendedName>
</protein>
<dbReference type="Gene3D" id="3.40.50.2000">
    <property type="entry name" value="Glycogen Phosphorylase B"/>
    <property type="match status" value="2"/>
</dbReference>
<dbReference type="PANTHER" id="PTHR12526:SF510">
    <property type="entry name" value="D-INOSITOL 3-PHOSPHATE GLYCOSYLTRANSFERASE"/>
    <property type="match status" value="1"/>
</dbReference>
<comment type="caution">
    <text evidence="5">The sequence shown here is derived from an EMBL/GenBank/DDBJ whole genome shotgun (WGS) entry which is preliminary data.</text>
</comment>
<evidence type="ECO:0000256" key="1">
    <source>
        <dbReference type="ARBA" id="ARBA00022676"/>
    </source>
</evidence>
<feature type="domain" description="Glycosyltransferase subfamily 4-like N-terminal" evidence="4">
    <location>
        <begin position="50"/>
        <end position="186"/>
    </location>
</feature>
<evidence type="ECO:0000259" key="3">
    <source>
        <dbReference type="Pfam" id="PF00534"/>
    </source>
</evidence>
<dbReference type="Proteomes" id="UP000033203">
    <property type="component" value="Unassembled WGS sequence"/>
</dbReference>
<evidence type="ECO:0000259" key="4">
    <source>
        <dbReference type="Pfam" id="PF13439"/>
    </source>
</evidence>
<dbReference type="PATRIC" id="fig|1549858.7.peg.576"/>
<dbReference type="InterPro" id="IPR001296">
    <property type="entry name" value="Glyco_trans_1"/>
</dbReference>
<organism evidence="5 6">
    <name type="scientific">Sphingomonas melonis</name>
    <dbReference type="NCBI Taxonomy" id="152682"/>
    <lineage>
        <taxon>Bacteria</taxon>
        <taxon>Pseudomonadati</taxon>
        <taxon>Pseudomonadota</taxon>
        <taxon>Alphaproteobacteria</taxon>
        <taxon>Sphingomonadales</taxon>
        <taxon>Sphingomonadaceae</taxon>
        <taxon>Sphingomonas</taxon>
    </lineage>
</organism>
<evidence type="ECO:0000256" key="2">
    <source>
        <dbReference type="ARBA" id="ARBA00022679"/>
    </source>
</evidence>
<dbReference type="Pfam" id="PF13439">
    <property type="entry name" value="Glyco_transf_4"/>
    <property type="match status" value="1"/>
</dbReference>
<dbReference type="GO" id="GO:0016757">
    <property type="term" value="F:glycosyltransferase activity"/>
    <property type="evidence" value="ECO:0007669"/>
    <property type="project" value="UniProtKB-KW"/>
</dbReference>
<name>A0A0D1KV23_9SPHN</name>
<feature type="domain" description="Glycosyl transferase family 1" evidence="3">
    <location>
        <begin position="194"/>
        <end position="366"/>
    </location>
</feature>
<dbReference type="EMBL" id="JXTP01000033">
    <property type="protein sequence ID" value="KIU28229.1"/>
    <property type="molecule type" value="Genomic_DNA"/>
</dbReference>
<keyword evidence="1" id="KW-0328">Glycosyltransferase</keyword>
<evidence type="ECO:0008006" key="7">
    <source>
        <dbReference type="Google" id="ProtNLM"/>
    </source>
</evidence>
<dbReference type="InterPro" id="IPR028098">
    <property type="entry name" value="Glyco_trans_4-like_N"/>
</dbReference>
<evidence type="ECO:0000313" key="6">
    <source>
        <dbReference type="Proteomes" id="UP000033203"/>
    </source>
</evidence>
<keyword evidence="2" id="KW-0808">Transferase</keyword>
<evidence type="ECO:0000313" key="5">
    <source>
        <dbReference type="EMBL" id="KIU28229.1"/>
    </source>
</evidence>
<reference evidence="5 6" key="1">
    <citation type="submission" date="2015-01" db="EMBL/GenBank/DDBJ databases">
        <title>Genome of Sphingomonas taxi strain 30a.</title>
        <authorList>
            <person name="Eevers N."/>
            <person name="Van Hamme J."/>
            <person name="Bottos E."/>
            <person name="Weyens N."/>
            <person name="Vangronsveld J."/>
        </authorList>
    </citation>
    <scope>NUCLEOTIDE SEQUENCE [LARGE SCALE GENOMIC DNA]</scope>
    <source>
        <strain evidence="5 6">30a</strain>
    </source>
</reference>
<dbReference type="AlphaFoldDB" id="A0A0D1KV23"/>